<dbReference type="RefSeq" id="WP_309792278.1">
    <property type="nucleotide sequence ID" value="NZ_JAVDPW010000002.1"/>
</dbReference>
<protein>
    <submittedName>
        <fullName evidence="3">Proline dehydrogenase</fullName>
        <ecNumber evidence="3">1.5.-.-</ecNumber>
    </submittedName>
</protein>
<comment type="caution">
    <text evidence="3">The sequence shown here is derived from an EMBL/GenBank/DDBJ whole genome shotgun (WGS) entry which is preliminary data.</text>
</comment>
<evidence type="ECO:0000259" key="2">
    <source>
        <dbReference type="Pfam" id="PF01619"/>
    </source>
</evidence>
<dbReference type="PANTHER" id="PTHR13914">
    <property type="entry name" value="PROLINE OXIDASE"/>
    <property type="match status" value="1"/>
</dbReference>
<dbReference type="GO" id="GO:0016491">
    <property type="term" value="F:oxidoreductase activity"/>
    <property type="evidence" value="ECO:0007669"/>
    <property type="project" value="UniProtKB-KW"/>
</dbReference>
<dbReference type="InterPro" id="IPR029041">
    <property type="entry name" value="FAD-linked_oxidoreductase-like"/>
</dbReference>
<proteinExistence type="predicted"/>
<dbReference type="InterPro" id="IPR002872">
    <property type="entry name" value="Proline_DH_dom"/>
</dbReference>
<organism evidence="3 4">
    <name type="scientific">Inquilinus ginsengisoli</name>
    <dbReference type="NCBI Taxonomy" id="363840"/>
    <lineage>
        <taxon>Bacteria</taxon>
        <taxon>Pseudomonadati</taxon>
        <taxon>Pseudomonadota</taxon>
        <taxon>Alphaproteobacteria</taxon>
        <taxon>Rhodospirillales</taxon>
        <taxon>Rhodospirillaceae</taxon>
        <taxon>Inquilinus</taxon>
    </lineage>
</organism>
<dbReference type="Pfam" id="PF01619">
    <property type="entry name" value="Pro_dh"/>
    <property type="match status" value="1"/>
</dbReference>
<dbReference type="EMBL" id="JAVDPW010000002">
    <property type="protein sequence ID" value="MDR6288292.1"/>
    <property type="molecule type" value="Genomic_DNA"/>
</dbReference>
<keyword evidence="4" id="KW-1185">Reference proteome</keyword>
<dbReference type="InterPro" id="IPR015659">
    <property type="entry name" value="Proline_oxidase"/>
</dbReference>
<dbReference type="SUPFAM" id="SSF51730">
    <property type="entry name" value="FAD-linked oxidoreductase"/>
    <property type="match status" value="1"/>
</dbReference>
<accession>A0ABU1JI54</accession>
<feature type="domain" description="Proline dehydrogenase" evidence="2">
    <location>
        <begin position="52"/>
        <end position="305"/>
    </location>
</feature>
<dbReference type="PANTHER" id="PTHR13914:SF0">
    <property type="entry name" value="PROLINE DEHYDROGENASE 1, MITOCHONDRIAL"/>
    <property type="match status" value="1"/>
</dbReference>
<evidence type="ECO:0000313" key="3">
    <source>
        <dbReference type="EMBL" id="MDR6288292.1"/>
    </source>
</evidence>
<sequence>MRRAWQAGMIALARSPRAKRWIQSGRATSGLASRYVAGPDAEAGVALAAALLARGIRSSLFYLGEYVDSPVLVAENVAAKREVADLLGRAGIEIHVSVDPTQIGHSLDPALGRRNALAIAGAIADAPGDGQRLMMIDMEDRSFVDATIALHDELRGDGLPIGITLQAYLRRTEADLAARIRQGATVRLVKGAFAAGADAAFTTQAEIKANHRRLIGLMLSRAARDAGFRPVIATHDDRLQDHAIAQAEAAGWGKDEYEFEMLYGVRGALAEQRAREGHRMRLYLPFGRDWWPYAVRRIGENPRNAWLLARSLAGG</sequence>
<reference evidence="3 4" key="1">
    <citation type="submission" date="2023-07" db="EMBL/GenBank/DDBJ databases">
        <title>Sorghum-associated microbial communities from plants grown in Nebraska, USA.</title>
        <authorList>
            <person name="Schachtman D."/>
        </authorList>
    </citation>
    <scope>NUCLEOTIDE SEQUENCE [LARGE SCALE GENOMIC DNA]</scope>
    <source>
        <strain evidence="3 4">584</strain>
    </source>
</reference>
<keyword evidence="1 3" id="KW-0560">Oxidoreductase</keyword>
<dbReference type="EC" id="1.5.-.-" evidence="3"/>
<name>A0ABU1JI54_9PROT</name>
<dbReference type="Proteomes" id="UP001262410">
    <property type="component" value="Unassembled WGS sequence"/>
</dbReference>
<evidence type="ECO:0000313" key="4">
    <source>
        <dbReference type="Proteomes" id="UP001262410"/>
    </source>
</evidence>
<evidence type="ECO:0000256" key="1">
    <source>
        <dbReference type="ARBA" id="ARBA00023002"/>
    </source>
</evidence>
<dbReference type="Gene3D" id="3.20.20.220">
    <property type="match status" value="1"/>
</dbReference>
<gene>
    <name evidence="3" type="ORF">E9232_000799</name>
</gene>